<evidence type="ECO:0000313" key="3">
    <source>
        <dbReference type="EMBL" id="CAD8983675.1"/>
    </source>
</evidence>
<gene>
    <name evidence="3" type="ORF">HAND00432_LOCUS34685</name>
    <name evidence="2" type="ORF">HAND1043_LOCUS8724</name>
</gene>
<dbReference type="EMBL" id="HBFK01014360">
    <property type="protein sequence ID" value="CAD8742230.1"/>
    <property type="molecule type" value="Transcribed_RNA"/>
</dbReference>
<feature type="region of interest" description="Disordered" evidence="1">
    <location>
        <begin position="168"/>
        <end position="195"/>
    </location>
</feature>
<feature type="compositionally biased region" description="Basic and acidic residues" evidence="1">
    <location>
        <begin position="11"/>
        <end position="29"/>
    </location>
</feature>
<accession>A0A6U4MDL7</accession>
<dbReference type="EMBL" id="HBFX01057660">
    <property type="protein sequence ID" value="CAD8983675.1"/>
    <property type="molecule type" value="Transcribed_RNA"/>
</dbReference>
<name>A0A6U4MDL7_HEMAN</name>
<feature type="region of interest" description="Disordered" evidence="1">
    <location>
        <begin position="1"/>
        <end position="29"/>
    </location>
</feature>
<proteinExistence type="predicted"/>
<organism evidence="3">
    <name type="scientific">Hemiselmis andersenii</name>
    <name type="common">Cryptophyte alga</name>
    <dbReference type="NCBI Taxonomy" id="464988"/>
    <lineage>
        <taxon>Eukaryota</taxon>
        <taxon>Cryptophyceae</taxon>
        <taxon>Cryptomonadales</taxon>
        <taxon>Hemiselmidaceae</taxon>
        <taxon>Hemiselmis</taxon>
    </lineage>
</organism>
<dbReference type="AlphaFoldDB" id="A0A6U4MDL7"/>
<protein>
    <submittedName>
        <fullName evidence="3">Uncharacterized protein</fullName>
    </submittedName>
</protein>
<evidence type="ECO:0000256" key="1">
    <source>
        <dbReference type="SAM" id="MobiDB-lite"/>
    </source>
</evidence>
<evidence type="ECO:0000313" key="2">
    <source>
        <dbReference type="EMBL" id="CAD8742230.1"/>
    </source>
</evidence>
<feature type="compositionally biased region" description="Basic and acidic residues" evidence="1">
    <location>
        <begin position="181"/>
        <end position="195"/>
    </location>
</feature>
<sequence length="195" mass="22708">MSGFRAVQPETRADRAAKQDKTTLEKSRLAQRKEKFTRYVDLGNPTEMSNGAVGYLADADRFHSDTAGEEKLYRDKNIQRREDMYELKRNQFLDREENRWNMMEGERSMEQQKLEIMQNSSKGTRNHSSVAYDCVTLEYHATPAGMQQRFEDDMSRYRAGVRTEKLHRFSSGDGYNPITGEELRPLRLPAKPEAE</sequence>
<reference evidence="3" key="1">
    <citation type="submission" date="2021-01" db="EMBL/GenBank/DDBJ databases">
        <authorList>
            <person name="Corre E."/>
            <person name="Pelletier E."/>
            <person name="Niang G."/>
            <person name="Scheremetjew M."/>
            <person name="Finn R."/>
            <person name="Kale V."/>
            <person name="Holt S."/>
            <person name="Cochrane G."/>
            <person name="Meng A."/>
            <person name="Brown T."/>
            <person name="Cohen L."/>
        </authorList>
    </citation>
    <scope>NUCLEOTIDE SEQUENCE</scope>
    <source>
        <strain evidence="2">CCMP441</strain>
        <strain evidence="3">CCMP644</strain>
    </source>
</reference>